<protein>
    <recommendedName>
        <fullName evidence="3">DUF4058 family protein</fullName>
    </recommendedName>
</protein>
<accession>A0AAV3XQT0</accession>
<dbReference type="InterPro" id="IPR025132">
    <property type="entry name" value="DUF4058"/>
</dbReference>
<organism evidence="1 2">
    <name type="scientific">Microseira wollei NIES-4236</name>
    <dbReference type="NCBI Taxonomy" id="2530354"/>
    <lineage>
        <taxon>Bacteria</taxon>
        <taxon>Bacillati</taxon>
        <taxon>Cyanobacteriota</taxon>
        <taxon>Cyanophyceae</taxon>
        <taxon>Oscillatoriophycideae</taxon>
        <taxon>Aerosakkonematales</taxon>
        <taxon>Aerosakkonemataceae</taxon>
        <taxon>Microseira</taxon>
    </lineage>
</organism>
<dbReference type="AlphaFoldDB" id="A0AAV3XQT0"/>
<dbReference type="EMBL" id="BLAY01000204">
    <property type="protein sequence ID" value="GET43169.1"/>
    <property type="molecule type" value="Genomic_DNA"/>
</dbReference>
<proteinExistence type="predicted"/>
<gene>
    <name evidence="1" type="ORF">MiSe_79900</name>
</gene>
<name>A0AAV3XQT0_9CYAN</name>
<keyword evidence="2" id="KW-1185">Reference proteome</keyword>
<dbReference type="RefSeq" id="WP_307731638.1">
    <property type="nucleotide sequence ID" value="NZ_BLAY01000204.1"/>
</dbReference>
<evidence type="ECO:0000313" key="2">
    <source>
        <dbReference type="Proteomes" id="UP001050975"/>
    </source>
</evidence>
<sequence>MPSPFPGINPYLEHADFWSEVDRRLITAIADAIAPFLDPKYYAAIEKRTYLSEIEDSVLVGIPDLAVYQKIGLLAPSF</sequence>
<comment type="caution">
    <text evidence="1">The sequence shown here is derived from an EMBL/GenBank/DDBJ whole genome shotgun (WGS) entry which is preliminary data.</text>
</comment>
<reference evidence="1" key="1">
    <citation type="submission" date="2019-10" db="EMBL/GenBank/DDBJ databases">
        <title>Draft genome sequece of Microseira wollei NIES-4236.</title>
        <authorList>
            <person name="Yamaguchi H."/>
            <person name="Suzuki S."/>
            <person name="Kawachi M."/>
        </authorList>
    </citation>
    <scope>NUCLEOTIDE SEQUENCE</scope>
    <source>
        <strain evidence="1">NIES-4236</strain>
    </source>
</reference>
<dbReference type="Pfam" id="PF13267">
    <property type="entry name" value="DUF4058"/>
    <property type="match status" value="1"/>
</dbReference>
<dbReference type="Proteomes" id="UP001050975">
    <property type="component" value="Unassembled WGS sequence"/>
</dbReference>
<evidence type="ECO:0000313" key="1">
    <source>
        <dbReference type="EMBL" id="GET43169.1"/>
    </source>
</evidence>
<evidence type="ECO:0008006" key="3">
    <source>
        <dbReference type="Google" id="ProtNLM"/>
    </source>
</evidence>